<gene>
    <name evidence="2" type="ORF">EAX61_01345</name>
</gene>
<feature type="signal peptide" evidence="1">
    <location>
        <begin position="1"/>
        <end position="23"/>
    </location>
</feature>
<feature type="chain" id="PRO_5018101472" evidence="1">
    <location>
        <begin position="24"/>
        <end position="135"/>
    </location>
</feature>
<dbReference type="Pfam" id="PF19643">
    <property type="entry name" value="DUF6146"/>
    <property type="match status" value="1"/>
</dbReference>
<evidence type="ECO:0000256" key="1">
    <source>
        <dbReference type="SAM" id="SignalP"/>
    </source>
</evidence>
<keyword evidence="3" id="KW-1185">Reference proteome</keyword>
<reference evidence="2 3" key="1">
    <citation type="submission" date="2018-10" db="EMBL/GenBank/DDBJ databases">
        <title>Dokdonia luteus sp. nov., isolated from sea water.</title>
        <authorList>
            <person name="Zhou L.Y."/>
            <person name="Du Z.J."/>
        </authorList>
    </citation>
    <scope>NUCLEOTIDE SEQUENCE [LARGE SCALE GENOMIC DNA]</scope>
    <source>
        <strain evidence="2 3">SH27</strain>
    </source>
</reference>
<keyword evidence="1" id="KW-0732">Signal</keyword>
<organism evidence="2 3">
    <name type="scientific">Dokdonia sinensis</name>
    <dbReference type="NCBI Taxonomy" id="2479847"/>
    <lineage>
        <taxon>Bacteria</taxon>
        <taxon>Pseudomonadati</taxon>
        <taxon>Bacteroidota</taxon>
        <taxon>Flavobacteriia</taxon>
        <taxon>Flavobacteriales</taxon>
        <taxon>Flavobacteriaceae</taxon>
        <taxon>Dokdonia</taxon>
    </lineage>
</organism>
<sequence length="135" mass="15892">MKNLLYTLILALLIIGCASTSNTKDVNNSSASTSDTIRIANDSLEYEIIIIEPGFNAWLATQPPRGFYGQDYLEIRNKIMVTTYNNRVLEPSRYNPNIYIQQINYNNFVDYGYEVNYLLFNWFEFFQKQYNQKLR</sequence>
<proteinExistence type="predicted"/>
<dbReference type="OrthoDB" id="1119488at2"/>
<accession>A0A3M0GQS2</accession>
<comment type="caution">
    <text evidence="2">The sequence shown here is derived from an EMBL/GenBank/DDBJ whole genome shotgun (WGS) entry which is preliminary data.</text>
</comment>
<protein>
    <submittedName>
        <fullName evidence="2">Uncharacterized protein</fullName>
    </submittedName>
</protein>
<dbReference type="Proteomes" id="UP000281985">
    <property type="component" value="Unassembled WGS sequence"/>
</dbReference>
<dbReference type="PROSITE" id="PS51257">
    <property type="entry name" value="PROKAR_LIPOPROTEIN"/>
    <property type="match status" value="1"/>
</dbReference>
<dbReference type="AlphaFoldDB" id="A0A3M0GQS2"/>
<dbReference type="EMBL" id="REFV01000001">
    <property type="protein sequence ID" value="RMB64053.1"/>
    <property type="molecule type" value="Genomic_DNA"/>
</dbReference>
<dbReference type="RefSeq" id="WP_121915848.1">
    <property type="nucleotide sequence ID" value="NZ_REFV01000001.1"/>
</dbReference>
<evidence type="ECO:0000313" key="2">
    <source>
        <dbReference type="EMBL" id="RMB64053.1"/>
    </source>
</evidence>
<name>A0A3M0GQS2_9FLAO</name>
<evidence type="ECO:0000313" key="3">
    <source>
        <dbReference type="Proteomes" id="UP000281985"/>
    </source>
</evidence>
<dbReference type="InterPro" id="IPR046144">
    <property type="entry name" value="DUF6146"/>
</dbReference>